<feature type="domain" description="Glycosyl transferase family 1" evidence="5">
    <location>
        <begin position="255"/>
        <end position="397"/>
    </location>
</feature>
<comment type="catalytic activity">
    <reaction evidence="1">
        <text>[(1-&gt;4)-alpha-D-glucosyl](n) + ADP-alpha-D-glucose = [(1-&gt;4)-alpha-D-glucosyl](n+1) + ADP + H(+)</text>
        <dbReference type="Rhea" id="RHEA:18189"/>
        <dbReference type="Rhea" id="RHEA-COMP:9584"/>
        <dbReference type="Rhea" id="RHEA-COMP:9587"/>
        <dbReference type="ChEBI" id="CHEBI:15378"/>
        <dbReference type="ChEBI" id="CHEBI:15444"/>
        <dbReference type="ChEBI" id="CHEBI:57498"/>
        <dbReference type="ChEBI" id="CHEBI:456216"/>
        <dbReference type="EC" id="2.4.1.21"/>
    </reaction>
</comment>
<proteinExistence type="predicted"/>
<dbReference type="CDD" id="cd03801">
    <property type="entry name" value="GT4_PimA-like"/>
    <property type="match status" value="1"/>
</dbReference>
<gene>
    <name evidence="7" type="ORF">NE651_04595</name>
</gene>
<feature type="domain" description="Starch synthase catalytic" evidence="6">
    <location>
        <begin position="2"/>
        <end position="221"/>
    </location>
</feature>
<sequence length="437" mass="48694">MRVLMFGWEFPPHIAGGLGTACYGMTRGLARNDVDVTFVVPHAYGDEDQRFTHVLNASDVEALYGSTGSGADDILEKMSFIHIDSNMVPYISPEEYEQYQERYVKSGQKVWSTTDAWKQRYTFSGKYGANLMEEVARYAVVAAQVAKDLEGQFDVIHAHDWLTYYAGIAAKRVSGKPLVVHMHATEYDRSGENVNTQVYAIERAGMHAADRVIAVSNLTRNIVINRYGVPADKVVTVHNAVRFAAGQCKMPERGVDDKIVTFLGRITYQKGPDYFVEAAAKVLKKVPNVRFVMAGSGDMMNHVIRRVARLGIADRFHFTGFLRGEDVHKMFQLSDVYVMPSVSEPFGISPLEAMRSNVPVIISKQSGVAEVLDYAVKVDYWDVDALADAIYGLIQYPALAGMFASKGLEEVTNLKWNDAAAKIKTVYEAVIEENKKQ</sequence>
<dbReference type="PROSITE" id="PS51257">
    <property type="entry name" value="PROKAR_LIPOPROTEIN"/>
    <property type="match status" value="1"/>
</dbReference>
<comment type="caution">
    <text evidence="7">The sequence shown here is derived from an EMBL/GenBank/DDBJ whole genome shotgun (WGS) entry which is preliminary data.</text>
</comment>
<dbReference type="RefSeq" id="WP_022333955.1">
    <property type="nucleotide sequence ID" value="NZ_CP102251.1"/>
</dbReference>
<dbReference type="Gene3D" id="3.40.50.2000">
    <property type="entry name" value="Glycogen Phosphorylase B"/>
    <property type="match status" value="2"/>
</dbReference>
<evidence type="ECO:0000256" key="4">
    <source>
        <dbReference type="ARBA" id="ARBA00022679"/>
    </source>
</evidence>
<evidence type="ECO:0000256" key="3">
    <source>
        <dbReference type="ARBA" id="ARBA00022676"/>
    </source>
</evidence>
<dbReference type="SUPFAM" id="SSF53756">
    <property type="entry name" value="UDP-Glycosyltransferase/glycogen phosphorylase"/>
    <property type="match status" value="1"/>
</dbReference>
<dbReference type="GO" id="GO:0009011">
    <property type="term" value="F:alpha-1,4-glucan glucosyltransferase (ADP-glucose donor) activity"/>
    <property type="evidence" value="ECO:0007669"/>
    <property type="project" value="UniProtKB-EC"/>
</dbReference>
<evidence type="ECO:0000259" key="5">
    <source>
        <dbReference type="Pfam" id="PF00534"/>
    </source>
</evidence>
<dbReference type="PANTHER" id="PTHR12526">
    <property type="entry name" value="GLYCOSYLTRANSFERASE"/>
    <property type="match status" value="1"/>
</dbReference>
<keyword evidence="3" id="KW-0328">Glycosyltransferase</keyword>
<organism evidence="7 8">
    <name type="scientific">Alistipes onderdonkii</name>
    <dbReference type="NCBI Taxonomy" id="328813"/>
    <lineage>
        <taxon>Bacteria</taxon>
        <taxon>Pseudomonadati</taxon>
        <taxon>Bacteroidota</taxon>
        <taxon>Bacteroidia</taxon>
        <taxon>Bacteroidales</taxon>
        <taxon>Rikenellaceae</taxon>
        <taxon>Alistipes</taxon>
    </lineage>
</organism>
<reference evidence="7" key="1">
    <citation type="submission" date="2022-06" db="EMBL/GenBank/DDBJ databases">
        <title>Isolation of gut microbiota from human fecal samples.</title>
        <authorList>
            <person name="Pamer E.G."/>
            <person name="Barat B."/>
            <person name="Waligurski E."/>
            <person name="Medina S."/>
            <person name="Paddock L."/>
            <person name="Mostad J."/>
        </authorList>
    </citation>
    <scope>NUCLEOTIDE SEQUENCE</scope>
    <source>
        <strain evidence="7">DFI.6.22</strain>
    </source>
</reference>
<dbReference type="AlphaFoldDB" id="A0AAJ1CF84"/>
<dbReference type="Pfam" id="PF00534">
    <property type="entry name" value="Glycos_transf_1"/>
    <property type="match status" value="1"/>
</dbReference>
<dbReference type="EMBL" id="JANGBQ010000005">
    <property type="protein sequence ID" value="MCQ5082167.1"/>
    <property type="molecule type" value="Genomic_DNA"/>
</dbReference>
<dbReference type="Proteomes" id="UP001205035">
    <property type="component" value="Unassembled WGS sequence"/>
</dbReference>
<dbReference type="InterPro" id="IPR001296">
    <property type="entry name" value="Glyco_trans_1"/>
</dbReference>
<dbReference type="Pfam" id="PF08323">
    <property type="entry name" value="Glyco_transf_5"/>
    <property type="match status" value="1"/>
</dbReference>
<dbReference type="InterPro" id="IPR013534">
    <property type="entry name" value="Starch_synth_cat_dom"/>
</dbReference>
<evidence type="ECO:0000313" key="7">
    <source>
        <dbReference type="EMBL" id="MCQ5082167.1"/>
    </source>
</evidence>
<evidence type="ECO:0000256" key="2">
    <source>
        <dbReference type="ARBA" id="ARBA00012588"/>
    </source>
</evidence>
<keyword evidence="4" id="KW-0808">Transferase</keyword>
<evidence type="ECO:0000256" key="1">
    <source>
        <dbReference type="ARBA" id="ARBA00001478"/>
    </source>
</evidence>
<evidence type="ECO:0000313" key="8">
    <source>
        <dbReference type="Proteomes" id="UP001205035"/>
    </source>
</evidence>
<name>A0AAJ1CF84_9BACT</name>
<evidence type="ECO:0000259" key="6">
    <source>
        <dbReference type="Pfam" id="PF08323"/>
    </source>
</evidence>
<accession>A0AAJ1CF84</accession>
<protein>
    <recommendedName>
        <fullName evidence="2">starch synthase</fullName>
        <ecNumber evidence="2">2.4.1.21</ecNumber>
    </recommendedName>
</protein>
<dbReference type="PANTHER" id="PTHR12526:SF510">
    <property type="entry name" value="D-INOSITOL 3-PHOSPHATE GLYCOSYLTRANSFERASE"/>
    <property type="match status" value="1"/>
</dbReference>
<dbReference type="EC" id="2.4.1.21" evidence="2"/>